<feature type="region of interest" description="Disordered" evidence="1">
    <location>
        <begin position="1"/>
        <end position="20"/>
    </location>
</feature>
<keyword evidence="3" id="KW-1185">Reference proteome</keyword>
<gene>
    <name evidence="2" type="ORF">L798_12794</name>
</gene>
<dbReference type="EMBL" id="KK852498">
    <property type="protein sequence ID" value="KDR22660.1"/>
    <property type="molecule type" value="Genomic_DNA"/>
</dbReference>
<sequence length="98" mass="10934">MATTPCTRCPCKPHCSGDTHRRKWSWWCRYRKLLRWMSRGPHSRWQQRCLDCKAGSSYTWACASKACPSADASESPVLVSGSSSLGSGFRELLLPAPG</sequence>
<evidence type="ECO:0000313" key="2">
    <source>
        <dbReference type="EMBL" id="KDR22660.1"/>
    </source>
</evidence>
<protein>
    <submittedName>
        <fullName evidence="2">Uncharacterized protein</fullName>
    </submittedName>
</protein>
<reference evidence="2 3" key="1">
    <citation type="journal article" date="2014" name="Nat. Commun.">
        <title>Molecular traces of alternative social organization in a termite genome.</title>
        <authorList>
            <person name="Terrapon N."/>
            <person name="Li C."/>
            <person name="Robertson H.M."/>
            <person name="Ji L."/>
            <person name="Meng X."/>
            <person name="Booth W."/>
            <person name="Chen Z."/>
            <person name="Childers C.P."/>
            <person name="Glastad K.M."/>
            <person name="Gokhale K."/>
            <person name="Gowin J."/>
            <person name="Gronenberg W."/>
            <person name="Hermansen R.A."/>
            <person name="Hu H."/>
            <person name="Hunt B.G."/>
            <person name="Huylmans A.K."/>
            <person name="Khalil S.M."/>
            <person name="Mitchell R.D."/>
            <person name="Munoz-Torres M.C."/>
            <person name="Mustard J.A."/>
            <person name="Pan H."/>
            <person name="Reese J.T."/>
            <person name="Scharf M.E."/>
            <person name="Sun F."/>
            <person name="Vogel H."/>
            <person name="Xiao J."/>
            <person name="Yang W."/>
            <person name="Yang Z."/>
            <person name="Yang Z."/>
            <person name="Zhou J."/>
            <person name="Zhu J."/>
            <person name="Brent C.S."/>
            <person name="Elsik C.G."/>
            <person name="Goodisman M.A."/>
            <person name="Liberles D.A."/>
            <person name="Roe R.M."/>
            <person name="Vargo E.L."/>
            <person name="Vilcinskas A."/>
            <person name="Wang J."/>
            <person name="Bornberg-Bauer E."/>
            <person name="Korb J."/>
            <person name="Zhang G."/>
            <person name="Liebig J."/>
        </authorList>
    </citation>
    <scope>NUCLEOTIDE SEQUENCE [LARGE SCALE GENOMIC DNA]</scope>
    <source>
        <tissue evidence="2">Whole organism</tissue>
    </source>
</reference>
<dbReference type="InParanoid" id="A0A067RPZ9"/>
<dbReference type="Proteomes" id="UP000027135">
    <property type="component" value="Unassembled WGS sequence"/>
</dbReference>
<proteinExistence type="predicted"/>
<evidence type="ECO:0000313" key="3">
    <source>
        <dbReference type="Proteomes" id="UP000027135"/>
    </source>
</evidence>
<evidence type="ECO:0000256" key="1">
    <source>
        <dbReference type="SAM" id="MobiDB-lite"/>
    </source>
</evidence>
<name>A0A067RPZ9_ZOONE</name>
<dbReference type="AlphaFoldDB" id="A0A067RPZ9"/>
<organism evidence="2 3">
    <name type="scientific">Zootermopsis nevadensis</name>
    <name type="common">Dampwood termite</name>
    <dbReference type="NCBI Taxonomy" id="136037"/>
    <lineage>
        <taxon>Eukaryota</taxon>
        <taxon>Metazoa</taxon>
        <taxon>Ecdysozoa</taxon>
        <taxon>Arthropoda</taxon>
        <taxon>Hexapoda</taxon>
        <taxon>Insecta</taxon>
        <taxon>Pterygota</taxon>
        <taxon>Neoptera</taxon>
        <taxon>Polyneoptera</taxon>
        <taxon>Dictyoptera</taxon>
        <taxon>Blattodea</taxon>
        <taxon>Blattoidea</taxon>
        <taxon>Termitoidae</taxon>
        <taxon>Termopsidae</taxon>
        <taxon>Zootermopsis</taxon>
    </lineage>
</organism>
<accession>A0A067RPZ9</accession>